<dbReference type="AlphaFoldDB" id="A0AAV5UBF9"/>
<sequence>SPSLIAIQSPTTIKIRSPKNSESRSLNNIESEMARMPMLHIFCAKLIAGDFILREYPGYYMLKLLRTMSREQEAFASEAERDLSPTILMNQLAFTGFTFAHEMYHQVQHAHNAIIEDVRDHEHAHECVIDYTNRVCSRFTERACSSHFTAIEDTADVYGVQIVFNVMRKMLGTEIDCSMEIRR</sequence>
<evidence type="ECO:0000313" key="2">
    <source>
        <dbReference type="Proteomes" id="UP001432027"/>
    </source>
</evidence>
<proteinExistence type="predicted"/>
<comment type="caution">
    <text evidence="1">The sequence shown here is derived from an EMBL/GenBank/DDBJ whole genome shotgun (WGS) entry which is preliminary data.</text>
</comment>
<dbReference type="Proteomes" id="UP001432027">
    <property type="component" value="Unassembled WGS sequence"/>
</dbReference>
<evidence type="ECO:0000313" key="1">
    <source>
        <dbReference type="EMBL" id="GMT03683.1"/>
    </source>
</evidence>
<dbReference type="EMBL" id="BTSX01000006">
    <property type="protein sequence ID" value="GMT03683.1"/>
    <property type="molecule type" value="Genomic_DNA"/>
</dbReference>
<name>A0AAV5UBF9_9BILA</name>
<feature type="non-terminal residue" evidence="1">
    <location>
        <position position="1"/>
    </location>
</feature>
<gene>
    <name evidence="1" type="ORF">PENTCL1PPCAC_25857</name>
</gene>
<organism evidence="1 2">
    <name type="scientific">Pristionchus entomophagus</name>
    <dbReference type="NCBI Taxonomy" id="358040"/>
    <lineage>
        <taxon>Eukaryota</taxon>
        <taxon>Metazoa</taxon>
        <taxon>Ecdysozoa</taxon>
        <taxon>Nematoda</taxon>
        <taxon>Chromadorea</taxon>
        <taxon>Rhabditida</taxon>
        <taxon>Rhabditina</taxon>
        <taxon>Diplogasteromorpha</taxon>
        <taxon>Diplogasteroidea</taxon>
        <taxon>Neodiplogasteridae</taxon>
        <taxon>Pristionchus</taxon>
    </lineage>
</organism>
<keyword evidence="2" id="KW-1185">Reference proteome</keyword>
<reference evidence="1" key="1">
    <citation type="submission" date="2023-10" db="EMBL/GenBank/DDBJ databases">
        <title>Genome assembly of Pristionchus species.</title>
        <authorList>
            <person name="Yoshida K."/>
            <person name="Sommer R.J."/>
        </authorList>
    </citation>
    <scope>NUCLEOTIDE SEQUENCE</scope>
    <source>
        <strain evidence="1">RS0144</strain>
    </source>
</reference>
<accession>A0AAV5UBF9</accession>
<protein>
    <submittedName>
        <fullName evidence="1">Uncharacterized protein</fullName>
    </submittedName>
</protein>